<gene>
    <name evidence="18" type="primary">gspE</name>
    <name evidence="18" type="ORF">I8J31_15385</name>
</gene>
<dbReference type="InterPro" id="IPR054757">
    <property type="entry name" value="GSPE_N1E"/>
</dbReference>
<dbReference type="Proteomes" id="UP000628710">
    <property type="component" value="Unassembled WGS sequence"/>
</dbReference>
<dbReference type="Pfam" id="PF22341">
    <property type="entry name" value="GSPE_N1E"/>
    <property type="match status" value="1"/>
</dbReference>
<sequence length="489" mass="54298">MLSLPFTFVEENGVLLLADDTGCRLIHKERASLSALMEAVRVSPFEPTIELFSDTEFDAQVVAFYQQESSDILSQGFGEEIDLNSAIDAIAENEDLLESEGDAPIIRLTNAILSEAIKENASDIHIETFEKNMRVRFRIDGVLREVVQPKRALAPMLVSRLKVMAKLDIAEKRVPQDGRLELRLSGQEIDVRVSTIPSTYGERVVMRLLHKETTQLGFESLGMREEELETLKKLIYKPNGILLVTGPTGSGKTTTLYSALAQLNDGKRNIMTVEDPVEYHINGIGQTQVNEKAKMTFAAGLRAILRQDPDVVMVGEVRDKETADISIQASLTGHLVLSTLHTNSAAGAITRLQDMGVEPFLISSSLVGVIAQRLARRLCPHCKSPVMADDETKKLLEMPLDQEVIHYQPEGCNECFGQGYRGRLAFYEIIEVDHELKNLIHKKAGESDIEKYTRSKHASLQQSGLAQVLAGETSIKEILRVEQTMQAEA</sequence>
<dbReference type="InterPro" id="IPR001482">
    <property type="entry name" value="T2SS/T4SS_dom"/>
</dbReference>
<keyword evidence="9 16" id="KW-0547">Nucleotide-binding</keyword>
<dbReference type="RefSeq" id="WP_199469465.1">
    <property type="nucleotide sequence ID" value="NZ_JAEMNX010000020.1"/>
</dbReference>
<dbReference type="NCBIfam" id="TIGR02533">
    <property type="entry name" value="type_II_gspE"/>
    <property type="match status" value="1"/>
</dbReference>
<protein>
    <recommendedName>
        <fullName evidence="16">Type II secretion system protein E</fullName>
        <shortName evidence="16">T2SS protein E</shortName>
    </recommendedName>
    <alternativeName>
        <fullName evidence="16">Type II traffic warden ATPase</fullName>
    </alternativeName>
</protein>
<dbReference type="PANTHER" id="PTHR30258:SF27">
    <property type="entry name" value="BACTERIOPHAGE ADSORPTION PROTEIN B-RELATED"/>
    <property type="match status" value="1"/>
</dbReference>
<dbReference type="PROSITE" id="PS00662">
    <property type="entry name" value="T2SP_E"/>
    <property type="match status" value="1"/>
</dbReference>
<evidence type="ECO:0000256" key="8">
    <source>
        <dbReference type="ARBA" id="ARBA00022723"/>
    </source>
</evidence>
<dbReference type="GO" id="GO:0015627">
    <property type="term" value="C:type II protein secretion system complex"/>
    <property type="evidence" value="ECO:0007669"/>
    <property type="project" value="UniProtKB-UniRule"/>
</dbReference>
<dbReference type="GO" id="GO:0015628">
    <property type="term" value="P:protein secretion by the type II secretion system"/>
    <property type="evidence" value="ECO:0007669"/>
    <property type="project" value="UniProtKB-UniRule"/>
</dbReference>
<dbReference type="Pfam" id="PF00437">
    <property type="entry name" value="T2SSE"/>
    <property type="match status" value="1"/>
</dbReference>
<keyword evidence="10" id="KW-0862">Zinc</keyword>
<keyword evidence="13" id="KW-1278">Translocase</keyword>
<proteinExistence type="inferred from homology"/>
<comment type="similarity">
    <text evidence="4 16">Belongs to the GSP E family.</text>
</comment>
<dbReference type="FunFam" id="3.30.450.90:FF:000001">
    <property type="entry name" value="Type II secretion system ATPase GspE"/>
    <property type="match status" value="1"/>
</dbReference>
<dbReference type="GO" id="GO:0016887">
    <property type="term" value="F:ATP hydrolysis activity"/>
    <property type="evidence" value="ECO:0007669"/>
    <property type="project" value="TreeGrafter"/>
</dbReference>
<keyword evidence="7" id="KW-0997">Cell inner membrane</keyword>
<evidence type="ECO:0000256" key="12">
    <source>
        <dbReference type="ARBA" id="ARBA00022927"/>
    </source>
</evidence>
<keyword evidence="12 16" id="KW-0653">Protein transport</keyword>
<comment type="catalytic activity">
    <reaction evidence="15">
        <text>ATP + H2O + cellular proteinSide 1 = ADP + phosphate + cellular proteinSide 2.</text>
        <dbReference type="EC" id="7.4.2.8"/>
    </reaction>
</comment>
<name>A0A934JVD7_9GAMM</name>
<dbReference type="Gene3D" id="3.40.50.300">
    <property type="entry name" value="P-loop containing nucleotide triphosphate hydrolases"/>
    <property type="match status" value="1"/>
</dbReference>
<evidence type="ECO:0000256" key="16">
    <source>
        <dbReference type="RuleBase" id="RU366070"/>
    </source>
</evidence>
<dbReference type="CDD" id="cd01129">
    <property type="entry name" value="PulE-GspE-like"/>
    <property type="match status" value="1"/>
</dbReference>
<comment type="caution">
    <text evidence="18">The sequence shown here is derived from an EMBL/GenBank/DDBJ whole genome shotgun (WGS) entry which is preliminary data.</text>
</comment>
<dbReference type="FunFam" id="3.40.50.300:FF:000398">
    <property type="entry name" value="Type IV pilus assembly ATPase PilB"/>
    <property type="match status" value="1"/>
</dbReference>
<evidence type="ECO:0000256" key="13">
    <source>
        <dbReference type="ARBA" id="ARBA00022967"/>
    </source>
</evidence>
<dbReference type="Gene3D" id="3.30.300.160">
    <property type="entry name" value="Type II secretion system, protein E, N-terminal domain"/>
    <property type="match status" value="1"/>
</dbReference>
<dbReference type="InterPro" id="IPR027417">
    <property type="entry name" value="P-loop_NTPase"/>
</dbReference>
<keyword evidence="11 16" id="KW-0067">ATP-binding</keyword>
<evidence type="ECO:0000256" key="7">
    <source>
        <dbReference type="ARBA" id="ARBA00022519"/>
    </source>
</evidence>
<dbReference type="SMART" id="SM00382">
    <property type="entry name" value="AAA"/>
    <property type="match status" value="1"/>
</dbReference>
<evidence type="ECO:0000313" key="19">
    <source>
        <dbReference type="Proteomes" id="UP000628710"/>
    </source>
</evidence>
<comment type="subcellular location">
    <subcellularLocation>
        <location evidence="3 16">Cell inner membrane</location>
    </subcellularLocation>
</comment>
<feature type="domain" description="Bacterial type II secretion system protein E" evidence="17">
    <location>
        <begin position="305"/>
        <end position="319"/>
    </location>
</feature>
<evidence type="ECO:0000256" key="4">
    <source>
        <dbReference type="ARBA" id="ARBA00006611"/>
    </source>
</evidence>
<evidence type="ECO:0000256" key="2">
    <source>
        <dbReference type="ARBA" id="ARBA00003288"/>
    </source>
</evidence>
<keyword evidence="19" id="KW-1185">Reference proteome</keyword>
<dbReference type="InterPro" id="IPR003593">
    <property type="entry name" value="AAA+_ATPase"/>
</dbReference>
<evidence type="ECO:0000313" key="18">
    <source>
        <dbReference type="EMBL" id="MBJ7539061.1"/>
    </source>
</evidence>
<evidence type="ECO:0000256" key="11">
    <source>
        <dbReference type="ARBA" id="ARBA00022840"/>
    </source>
</evidence>
<dbReference type="GO" id="GO:0046872">
    <property type="term" value="F:metal ion binding"/>
    <property type="evidence" value="ECO:0007669"/>
    <property type="project" value="UniProtKB-KW"/>
</dbReference>
<dbReference type="SUPFAM" id="SSF52540">
    <property type="entry name" value="P-loop containing nucleoside triphosphate hydrolases"/>
    <property type="match status" value="1"/>
</dbReference>
<dbReference type="SUPFAM" id="SSF160246">
    <property type="entry name" value="EspE N-terminal domain-like"/>
    <property type="match status" value="1"/>
</dbReference>
<keyword evidence="8" id="KW-0479">Metal-binding</keyword>
<comment type="function">
    <text evidence="2 16">ATPase component of the type II secretion system required for the energy-dependent secretion of extracellular factors such as proteases and toxins from the periplasm. Acts as a molecular motor to provide the energy that is required for assembly of the pseudopilus and the extrusion of substrates generated in the cytoplasm.</text>
</comment>
<dbReference type="AlphaFoldDB" id="A0A934JVD7"/>
<keyword evidence="5 16" id="KW-0813">Transport</keyword>
<dbReference type="InterPro" id="IPR037257">
    <property type="entry name" value="T2SS_E_N_sf"/>
</dbReference>
<comment type="cofactor">
    <cofactor evidence="1">
        <name>Zn(2+)</name>
        <dbReference type="ChEBI" id="CHEBI:29105"/>
    </cofactor>
</comment>
<dbReference type="Gene3D" id="3.30.450.90">
    <property type="match status" value="1"/>
</dbReference>
<keyword evidence="6" id="KW-1003">Cell membrane</keyword>
<evidence type="ECO:0000256" key="6">
    <source>
        <dbReference type="ARBA" id="ARBA00022475"/>
    </source>
</evidence>
<evidence type="ECO:0000256" key="15">
    <source>
        <dbReference type="ARBA" id="ARBA00034006"/>
    </source>
</evidence>
<dbReference type="GO" id="GO:0005524">
    <property type="term" value="F:ATP binding"/>
    <property type="evidence" value="ECO:0007669"/>
    <property type="project" value="UniProtKB-UniRule"/>
</dbReference>
<evidence type="ECO:0000256" key="5">
    <source>
        <dbReference type="ARBA" id="ARBA00022448"/>
    </source>
</evidence>
<evidence type="ECO:0000256" key="14">
    <source>
        <dbReference type="ARBA" id="ARBA00023136"/>
    </source>
</evidence>
<dbReference type="PANTHER" id="PTHR30258">
    <property type="entry name" value="TYPE II SECRETION SYSTEM PROTEIN GSPE-RELATED"/>
    <property type="match status" value="1"/>
</dbReference>
<dbReference type="EMBL" id="JAEMNX010000020">
    <property type="protein sequence ID" value="MBJ7539061.1"/>
    <property type="molecule type" value="Genomic_DNA"/>
</dbReference>
<accession>A0A934JVD7</accession>
<dbReference type="GO" id="GO:0005886">
    <property type="term" value="C:plasma membrane"/>
    <property type="evidence" value="ECO:0007669"/>
    <property type="project" value="UniProtKB-SubCell"/>
</dbReference>
<evidence type="ECO:0000256" key="3">
    <source>
        <dbReference type="ARBA" id="ARBA00004533"/>
    </source>
</evidence>
<evidence type="ECO:0000256" key="9">
    <source>
        <dbReference type="ARBA" id="ARBA00022741"/>
    </source>
</evidence>
<organism evidence="18 19">
    <name type="scientific">Marinomonas transparens</name>
    <dbReference type="NCBI Taxonomy" id="2795388"/>
    <lineage>
        <taxon>Bacteria</taxon>
        <taxon>Pseudomonadati</taxon>
        <taxon>Pseudomonadota</taxon>
        <taxon>Gammaproteobacteria</taxon>
        <taxon>Oceanospirillales</taxon>
        <taxon>Oceanospirillaceae</taxon>
        <taxon>Marinomonas</taxon>
    </lineage>
</organism>
<dbReference type="InterPro" id="IPR013369">
    <property type="entry name" value="T2SS_GspE"/>
</dbReference>
<reference evidence="18" key="1">
    <citation type="submission" date="2020-12" db="EMBL/GenBank/DDBJ databases">
        <title>Marinomonas arctica sp. nov., a psychrotolerant bacterium isolated from the Arctic.</title>
        <authorList>
            <person name="Zhang Y."/>
        </authorList>
    </citation>
    <scope>NUCLEOTIDE SEQUENCE</scope>
    <source>
        <strain evidence="18">C1424</strain>
    </source>
</reference>
<dbReference type="GO" id="GO:0008564">
    <property type="term" value="F:protein-exporting ATPase activity"/>
    <property type="evidence" value="ECO:0007669"/>
    <property type="project" value="UniProtKB-EC"/>
</dbReference>
<keyword evidence="14" id="KW-0472">Membrane</keyword>
<evidence type="ECO:0000259" key="17">
    <source>
        <dbReference type="PROSITE" id="PS00662"/>
    </source>
</evidence>
<evidence type="ECO:0000256" key="10">
    <source>
        <dbReference type="ARBA" id="ARBA00022833"/>
    </source>
</evidence>
<evidence type="ECO:0000256" key="1">
    <source>
        <dbReference type="ARBA" id="ARBA00001947"/>
    </source>
</evidence>